<feature type="non-terminal residue" evidence="2">
    <location>
        <position position="1"/>
    </location>
</feature>
<dbReference type="InterPro" id="IPR046341">
    <property type="entry name" value="SET_dom_sf"/>
</dbReference>
<dbReference type="Gene3D" id="2.170.270.10">
    <property type="entry name" value="SET domain"/>
    <property type="match status" value="1"/>
</dbReference>
<organism evidence="2 3">
    <name type="scientific">Pristionchus entomophagus</name>
    <dbReference type="NCBI Taxonomy" id="358040"/>
    <lineage>
        <taxon>Eukaryota</taxon>
        <taxon>Metazoa</taxon>
        <taxon>Ecdysozoa</taxon>
        <taxon>Nematoda</taxon>
        <taxon>Chromadorea</taxon>
        <taxon>Rhabditida</taxon>
        <taxon>Rhabditina</taxon>
        <taxon>Diplogasteromorpha</taxon>
        <taxon>Diplogasteroidea</taxon>
        <taxon>Neodiplogasteridae</taxon>
        <taxon>Pristionchus</taxon>
    </lineage>
</organism>
<evidence type="ECO:0000313" key="3">
    <source>
        <dbReference type="Proteomes" id="UP001432027"/>
    </source>
</evidence>
<dbReference type="EMBL" id="BTSX01000006">
    <property type="protein sequence ID" value="GMT03777.1"/>
    <property type="molecule type" value="Genomic_DNA"/>
</dbReference>
<evidence type="ECO:0000313" key="2">
    <source>
        <dbReference type="EMBL" id="GMT03777.1"/>
    </source>
</evidence>
<reference evidence="2" key="1">
    <citation type="submission" date="2023-10" db="EMBL/GenBank/DDBJ databases">
        <title>Genome assembly of Pristionchus species.</title>
        <authorList>
            <person name="Yoshida K."/>
            <person name="Sommer R.J."/>
        </authorList>
    </citation>
    <scope>NUCLEOTIDE SEQUENCE</scope>
    <source>
        <strain evidence="2">RS0144</strain>
    </source>
</reference>
<sequence length="250" mass="28846">QKSMLSDEVKELISQHKPSLEHLKCTHDCKTCSIATGRHCCHVHGSIELDEDDIPHFVKKPMTAVCTRFECGKDCECSSKCKNRIVQNGRQHPLLVFRDRKKGWTLRVLTEFDKDQYLGEYIGKITTGPSKGRAQNYDYDLHYGIERGNGVKRPLNISAFSMGNETRFMSHSCSPNIYNESTIVERQGMYLNRGAFRALRKLTRGEELAFDYFPGKKSEDIDVTKMFDECWCDTAVCRFKNLTQKKRKLQ</sequence>
<comment type="caution">
    <text evidence="2">The sequence shown here is derived from an EMBL/GenBank/DDBJ whole genome shotgun (WGS) entry which is preliminary data.</text>
</comment>
<dbReference type="GO" id="GO:0003690">
    <property type="term" value="F:double-stranded DNA binding"/>
    <property type="evidence" value="ECO:0007669"/>
    <property type="project" value="TreeGrafter"/>
</dbReference>
<dbReference type="PANTHER" id="PTHR45660:SF13">
    <property type="entry name" value="HISTONE-LYSINE N-METHYLTRANSFERASE SETMAR"/>
    <property type="match status" value="1"/>
</dbReference>
<dbReference type="PANTHER" id="PTHR45660">
    <property type="entry name" value="HISTONE-LYSINE N-METHYLTRANSFERASE SETMAR"/>
    <property type="match status" value="1"/>
</dbReference>
<protein>
    <recommendedName>
        <fullName evidence="1">SET domain-containing protein</fullName>
    </recommendedName>
</protein>
<keyword evidence="3" id="KW-1185">Reference proteome</keyword>
<gene>
    <name evidence="2" type="ORF">PENTCL1PPCAC_25951</name>
</gene>
<accession>A0AAV5UBL7</accession>
<dbReference type="AlphaFoldDB" id="A0AAV5UBL7"/>
<dbReference type="SUPFAM" id="SSF82199">
    <property type="entry name" value="SET domain"/>
    <property type="match status" value="1"/>
</dbReference>
<name>A0AAV5UBL7_9BILA</name>
<dbReference type="InterPro" id="IPR051357">
    <property type="entry name" value="H3K9_HMTase_SUVAR3-9"/>
</dbReference>
<dbReference type="GO" id="GO:0042054">
    <property type="term" value="F:histone methyltransferase activity"/>
    <property type="evidence" value="ECO:0007669"/>
    <property type="project" value="TreeGrafter"/>
</dbReference>
<dbReference type="SMART" id="SM00317">
    <property type="entry name" value="SET"/>
    <property type="match status" value="1"/>
</dbReference>
<dbReference type="Proteomes" id="UP001432027">
    <property type="component" value="Unassembled WGS sequence"/>
</dbReference>
<evidence type="ECO:0000259" key="1">
    <source>
        <dbReference type="PROSITE" id="PS50280"/>
    </source>
</evidence>
<dbReference type="InterPro" id="IPR001214">
    <property type="entry name" value="SET_dom"/>
</dbReference>
<dbReference type="Pfam" id="PF00856">
    <property type="entry name" value="SET"/>
    <property type="match status" value="1"/>
</dbReference>
<feature type="domain" description="SET" evidence="1">
    <location>
        <begin position="92"/>
        <end position="213"/>
    </location>
</feature>
<dbReference type="PROSITE" id="PS50280">
    <property type="entry name" value="SET"/>
    <property type="match status" value="1"/>
</dbReference>
<proteinExistence type="predicted"/>